<feature type="transmembrane region" description="Helical" evidence="1">
    <location>
        <begin position="34"/>
        <end position="58"/>
    </location>
</feature>
<keyword evidence="1" id="KW-0472">Membrane</keyword>
<keyword evidence="1" id="KW-1133">Transmembrane helix</keyword>
<accession>A0A150T4T8</accession>
<keyword evidence="1" id="KW-0812">Transmembrane</keyword>
<feature type="transmembrane region" description="Helical" evidence="1">
    <location>
        <begin position="112"/>
        <end position="135"/>
    </location>
</feature>
<reference evidence="2 3" key="1">
    <citation type="submission" date="2014-02" db="EMBL/GenBank/DDBJ databases">
        <title>The small core and large imbalanced accessory genome model reveals a collaborative survival strategy of Sorangium cellulosum strains in nature.</title>
        <authorList>
            <person name="Han K."/>
            <person name="Peng R."/>
            <person name="Blom J."/>
            <person name="Li Y.-Z."/>
        </authorList>
    </citation>
    <scope>NUCLEOTIDE SEQUENCE [LARGE SCALE GENOMIC DNA]</scope>
    <source>
        <strain evidence="2 3">So0149</strain>
    </source>
</reference>
<name>A0A150T4T8_SORCE</name>
<evidence type="ECO:0000313" key="2">
    <source>
        <dbReference type="EMBL" id="KYF99243.1"/>
    </source>
</evidence>
<feature type="transmembrane region" description="Helical" evidence="1">
    <location>
        <begin position="78"/>
        <end position="100"/>
    </location>
</feature>
<sequence>MSAGELAAVASVHRILGAVRPRPTALPTRAREHLAILAGALAAGACGALFDQVTVTISPEYFLDGKGLAASSLPFRLAVAWTGFRGGLPLGALVTGVGLLRAARSDRFSWRAWLARIVAALAAALALCAAVMAALDPFGVREASLGAWPPGAATRYLVCCGLHAGAYLGVLVGVLLDGRPALSRSPQPRAGGSSADPSMDS</sequence>
<dbReference type="Proteomes" id="UP000075515">
    <property type="component" value="Unassembled WGS sequence"/>
</dbReference>
<dbReference type="AlphaFoldDB" id="A0A150T4T8"/>
<dbReference type="EMBL" id="JEMC01001157">
    <property type="protein sequence ID" value="KYF99243.1"/>
    <property type="molecule type" value="Genomic_DNA"/>
</dbReference>
<organism evidence="2 3">
    <name type="scientific">Sorangium cellulosum</name>
    <name type="common">Polyangium cellulosum</name>
    <dbReference type="NCBI Taxonomy" id="56"/>
    <lineage>
        <taxon>Bacteria</taxon>
        <taxon>Pseudomonadati</taxon>
        <taxon>Myxococcota</taxon>
        <taxon>Polyangia</taxon>
        <taxon>Polyangiales</taxon>
        <taxon>Polyangiaceae</taxon>
        <taxon>Sorangium</taxon>
    </lineage>
</organism>
<evidence type="ECO:0000256" key="1">
    <source>
        <dbReference type="SAM" id="Phobius"/>
    </source>
</evidence>
<gene>
    <name evidence="2" type="ORF">BE18_19990</name>
</gene>
<proteinExistence type="predicted"/>
<protein>
    <submittedName>
        <fullName evidence="2">Uncharacterized protein</fullName>
    </submittedName>
</protein>
<evidence type="ECO:0000313" key="3">
    <source>
        <dbReference type="Proteomes" id="UP000075515"/>
    </source>
</evidence>
<comment type="caution">
    <text evidence="2">The sequence shown here is derived from an EMBL/GenBank/DDBJ whole genome shotgun (WGS) entry which is preliminary data.</text>
</comment>
<feature type="transmembrane region" description="Helical" evidence="1">
    <location>
        <begin position="155"/>
        <end position="176"/>
    </location>
</feature>